<dbReference type="NCBIfam" id="TIGR00787">
    <property type="entry name" value="dctP"/>
    <property type="match status" value="1"/>
</dbReference>
<evidence type="ECO:0000256" key="3">
    <source>
        <dbReference type="ARBA" id="ARBA00022729"/>
    </source>
</evidence>
<sequence length="335" mass="36858">MLKKIAVFALALTAAGSFAFAGGAQETGAGQADKKFDIDLATSYAAEGPAGKALVKFVADVKEKSGGSVNINLFTDGTLGNPKDNYTSVASGDLDMAVTGLEGLDLYAPEYTFLDCPFLIKDWNHSMALLNSGIGDKLKARYEENGITTLAWHKRDIRVLASNRQVKTPSDVTGMKLRLPGMKVYVDAWGNLKVTTTTVAMSELYTALQTNVAEACEGGYEQMKTLKLYEVQKYIADTDHVFEFVGLFINRDLFKSMSDAQKKVLKDCAAESMKYADSLAEKNRENYKNECIKGGMKSVQVDKDAFRNAMTAYYKDKFAKVWTVTTYDEVMSYAK</sequence>
<dbReference type="PANTHER" id="PTHR33376">
    <property type="match status" value="1"/>
</dbReference>
<evidence type="ECO:0000256" key="4">
    <source>
        <dbReference type="SAM" id="SignalP"/>
    </source>
</evidence>
<name>A0A975F078_9SPIR</name>
<dbReference type="RefSeq" id="WP_210116899.1">
    <property type="nucleotide sequence ID" value="NZ_CP054257.1"/>
</dbReference>
<dbReference type="InterPro" id="IPR004682">
    <property type="entry name" value="TRAP_DctP"/>
</dbReference>
<evidence type="ECO:0000256" key="2">
    <source>
        <dbReference type="ARBA" id="ARBA00022448"/>
    </source>
</evidence>
<dbReference type="NCBIfam" id="NF037995">
    <property type="entry name" value="TRAP_S1"/>
    <property type="match status" value="1"/>
</dbReference>
<comment type="similarity">
    <text evidence="1">Belongs to the bacterial solute-binding protein 7 family.</text>
</comment>
<dbReference type="InterPro" id="IPR038404">
    <property type="entry name" value="TRAP_DctP_sf"/>
</dbReference>
<feature type="signal peptide" evidence="4">
    <location>
        <begin position="1"/>
        <end position="19"/>
    </location>
</feature>
<dbReference type="GO" id="GO:0030288">
    <property type="term" value="C:outer membrane-bounded periplasmic space"/>
    <property type="evidence" value="ECO:0007669"/>
    <property type="project" value="InterPro"/>
</dbReference>
<evidence type="ECO:0000256" key="1">
    <source>
        <dbReference type="ARBA" id="ARBA00009023"/>
    </source>
</evidence>
<proteinExistence type="inferred from homology"/>
<dbReference type="CDD" id="cd13603">
    <property type="entry name" value="PBP2_TRAP_Siap_TeaA_like"/>
    <property type="match status" value="1"/>
</dbReference>
<dbReference type="GO" id="GO:0055085">
    <property type="term" value="P:transmembrane transport"/>
    <property type="evidence" value="ECO:0007669"/>
    <property type="project" value="InterPro"/>
</dbReference>
<keyword evidence="2" id="KW-0813">Transport</keyword>
<gene>
    <name evidence="5" type="ORF">HRI96_08240</name>
</gene>
<reference evidence="5" key="2">
    <citation type="journal article" date="2021" name="Microbiol. Resour. Announc.">
        <title>Complete Genome Sequences of Three Human Oral Treponema parvum Isolates.</title>
        <authorList>
            <person name="Zeng H."/>
            <person name="Watt R.M."/>
        </authorList>
    </citation>
    <scope>NUCLEOTIDE SEQUENCE</scope>
    <source>
        <strain evidence="5">ATCC 700773</strain>
    </source>
</reference>
<reference evidence="5" key="1">
    <citation type="submission" date="2020-05" db="EMBL/GenBank/DDBJ databases">
        <authorList>
            <person name="Zeng H."/>
            <person name="Chan Y.K."/>
            <person name="Watt R.M."/>
        </authorList>
    </citation>
    <scope>NUCLEOTIDE SEQUENCE</scope>
    <source>
        <strain evidence="5">ATCC 700773</strain>
    </source>
</reference>
<accession>A0A975F078</accession>
<organism evidence="5 6">
    <name type="scientific">Treponema parvum</name>
    <dbReference type="NCBI Taxonomy" id="138851"/>
    <lineage>
        <taxon>Bacteria</taxon>
        <taxon>Pseudomonadati</taxon>
        <taxon>Spirochaetota</taxon>
        <taxon>Spirochaetia</taxon>
        <taxon>Spirochaetales</taxon>
        <taxon>Treponemataceae</taxon>
        <taxon>Treponema</taxon>
    </lineage>
</organism>
<dbReference type="Pfam" id="PF03480">
    <property type="entry name" value="DctP"/>
    <property type="match status" value="1"/>
</dbReference>
<dbReference type="EMBL" id="CP054257">
    <property type="protein sequence ID" value="QTQ12185.1"/>
    <property type="molecule type" value="Genomic_DNA"/>
</dbReference>
<dbReference type="InterPro" id="IPR018389">
    <property type="entry name" value="DctP_fam"/>
</dbReference>
<keyword evidence="3 4" id="KW-0732">Signal</keyword>
<dbReference type="Proteomes" id="UP000671995">
    <property type="component" value="Chromosome"/>
</dbReference>
<evidence type="ECO:0000313" key="6">
    <source>
        <dbReference type="Proteomes" id="UP000671995"/>
    </source>
</evidence>
<dbReference type="Gene3D" id="3.40.190.170">
    <property type="entry name" value="Bacterial extracellular solute-binding protein, family 7"/>
    <property type="match status" value="1"/>
</dbReference>
<dbReference type="AlphaFoldDB" id="A0A975F078"/>
<protein>
    <submittedName>
        <fullName evidence="5">TRAP transporter substrate-binding protein</fullName>
    </submittedName>
</protein>
<dbReference type="PANTHER" id="PTHR33376:SF7">
    <property type="entry name" value="C4-DICARBOXYLATE-BINDING PROTEIN DCTB"/>
    <property type="match status" value="1"/>
</dbReference>
<evidence type="ECO:0000313" key="5">
    <source>
        <dbReference type="EMBL" id="QTQ12185.1"/>
    </source>
</evidence>
<feature type="chain" id="PRO_5037446473" evidence="4">
    <location>
        <begin position="20"/>
        <end position="335"/>
    </location>
</feature>